<name>A0AAU8P8H1_EDWPI</name>
<reference evidence="1 2" key="1">
    <citation type="journal article" date="2009" name="PLoS ONE">
        <title>Genome sequence of the versatile fish pathogen Edwardsiella tarda provides insights into its adaptation to broad host ranges and intracellular niches.</title>
        <authorList>
            <person name="Wang Q."/>
            <person name="Yang M."/>
            <person name="Xiao J."/>
            <person name="Wu H."/>
            <person name="Wang X."/>
            <person name="Lv Y."/>
            <person name="Xu L."/>
            <person name="Zheng H."/>
            <person name="Wang S."/>
            <person name="Zhao G."/>
            <person name="Liu Q."/>
            <person name="Zhang Y."/>
        </authorList>
    </citation>
    <scope>NUCLEOTIDE SEQUENCE [LARGE SCALE GENOMIC DNA]</scope>
    <source>
        <strain evidence="2">EIB202 / CCTCC M208068</strain>
    </source>
</reference>
<dbReference type="EMBL" id="CP001135">
    <property type="protein sequence ID" value="ACY85091.1"/>
    <property type="molecule type" value="Genomic_DNA"/>
</dbReference>
<sequence>MYFKSHIIFSARDIFIVIREIGTQRTEVIRHIYTMNLYISIGSDFFSYDVAVYTFL</sequence>
<organism evidence="1 2">
    <name type="scientific">Edwardsiella piscicida</name>
    <dbReference type="NCBI Taxonomy" id="1263550"/>
    <lineage>
        <taxon>Bacteria</taxon>
        <taxon>Pseudomonadati</taxon>
        <taxon>Pseudomonadota</taxon>
        <taxon>Gammaproteobacteria</taxon>
        <taxon>Enterobacterales</taxon>
        <taxon>Hafniaceae</taxon>
        <taxon>Edwardsiella</taxon>
    </lineage>
</organism>
<proteinExistence type="predicted"/>
<evidence type="ECO:0000313" key="2">
    <source>
        <dbReference type="Proteomes" id="UP000002634"/>
    </source>
</evidence>
<dbReference type="AlphaFoldDB" id="A0AAU8P8H1"/>
<gene>
    <name evidence="1" type="ordered locus">ETAE_2256</name>
</gene>
<accession>A0AAU8P8H1</accession>
<dbReference type="Proteomes" id="UP000002634">
    <property type="component" value="Chromosome"/>
</dbReference>
<dbReference type="KEGG" id="etr:ETAE_2256"/>
<keyword evidence="2" id="KW-1185">Reference proteome</keyword>
<evidence type="ECO:0000313" key="1">
    <source>
        <dbReference type="EMBL" id="ACY85091.1"/>
    </source>
</evidence>
<protein>
    <submittedName>
        <fullName evidence="1">Uncharacterized protein</fullName>
    </submittedName>
</protein>